<evidence type="ECO:0000259" key="8">
    <source>
        <dbReference type="Pfam" id="PF18376"/>
    </source>
</evidence>
<dbReference type="InterPro" id="IPR053859">
    <property type="entry name" value="MVD-like_N"/>
</dbReference>
<dbReference type="Pfam" id="PF22700">
    <property type="entry name" value="MVD-like_N"/>
    <property type="match status" value="1"/>
</dbReference>
<keyword evidence="4" id="KW-0547">Nucleotide-binding</keyword>
<dbReference type="AlphaFoldDB" id="A0A5B8Y1N4"/>
<dbReference type="GO" id="GO:0004163">
    <property type="term" value="F:diphosphomevalonate decarboxylase activity"/>
    <property type="evidence" value="ECO:0007669"/>
    <property type="project" value="UniProtKB-EC"/>
</dbReference>
<evidence type="ECO:0000256" key="2">
    <source>
        <dbReference type="ARBA" id="ARBA00012296"/>
    </source>
</evidence>
<dbReference type="EMBL" id="CP042467">
    <property type="protein sequence ID" value="QED29579.1"/>
    <property type="molecule type" value="Genomic_DNA"/>
</dbReference>
<keyword evidence="3" id="KW-0444">Lipid biosynthesis</keyword>
<dbReference type="KEGG" id="bbae:FRD01_20535"/>
<dbReference type="InterPro" id="IPR041431">
    <property type="entry name" value="Mvd1_C"/>
</dbReference>
<evidence type="ECO:0000256" key="1">
    <source>
        <dbReference type="ARBA" id="ARBA00008831"/>
    </source>
</evidence>
<evidence type="ECO:0000313" key="11">
    <source>
        <dbReference type="Proteomes" id="UP000321595"/>
    </source>
</evidence>
<dbReference type="Gene3D" id="3.30.70.890">
    <property type="entry name" value="GHMP kinase, C-terminal domain"/>
    <property type="match status" value="1"/>
</dbReference>
<dbReference type="SUPFAM" id="SSF55060">
    <property type="entry name" value="GHMP Kinase, C-terminal domain"/>
    <property type="match status" value="1"/>
</dbReference>
<dbReference type="GO" id="GO:0005524">
    <property type="term" value="F:ATP binding"/>
    <property type="evidence" value="ECO:0007669"/>
    <property type="project" value="UniProtKB-KW"/>
</dbReference>
<dbReference type="NCBIfam" id="TIGR01240">
    <property type="entry name" value="mevDPdecarb"/>
    <property type="match status" value="1"/>
</dbReference>
<keyword evidence="11" id="KW-1185">Reference proteome</keyword>
<evidence type="ECO:0000256" key="6">
    <source>
        <dbReference type="ARBA" id="ARBA00023098"/>
    </source>
</evidence>
<dbReference type="Proteomes" id="UP000321595">
    <property type="component" value="Chromosome"/>
</dbReference>
<proteinExistence type="inferred from homology"/>
<accession>A0A5B8Y1N4</accession>
<evidence type="ECO:0000256" key="7">
    <source>
        <dbReference type="ARBA" id="ARBA00023239"/>
    </source>
</evidence>
<dbReference type="OrthoDB" id="5498344at2"/>
<dbReference type="InterPro" id="IPR029765">
    <property type="entry name" value="Mev_diP_decarb"/>
</dbReference>
<dbReference type="SUPFAM" id="SSF54211">
    <property type="entry name" value="Ribosomal protein S5 domain 2-like"/>
    <property type="match status" value="1"/>
</dbReference>
<keyword evidence="7 10" id="KW-0456">Lyase</keyword>
<name>A0A5B8Y1N4_9DELT</name>
<feature type="domain" description="Diphosphomevalonate decarboxylase-like N-terminal" evidence="9">
    <location>
        <begin position="45"/>
        <end position="198"/>
    </location>
</feature>
<dbReference type="InterPro" id="IPR014721">
    <property type="entry name" value="Ribsml_uS5_D2-typ_fold_subgr"/>
</dbReference>
<dbReference type="InterPro" id="IPR005935">
    <property type="entry name" value="Mev_decarb"/>
</dbReference>
<dbReference type="InterPro" id="IPR020568">
    <property type="entry name" value="Ribosomal_Su5_D2-typ_SF"/>
</dbReference>
<gene>
    <name evidence="10" type="primary">mvaD</name>
    <name evidence="10" type="ORF">FRD01_20535</name>
</gene>
<keyword evidence="5" id="KW-0067">ATP-binding</keyword>
<dbReference type="FunFam" id="3.30.230.10:FF:000072">
    <property type="entry name" value="Diphosphomevalonate decarboxylase"/>
    <property type="match status" value="1"/>
</dbReference>
<dbReference type="Pfam" id="PF18376">
    <property type="entry name" value="MDD_C"/>
    <property type="match status" value="1"/>
</dbReference>
<feature type="domain" description="Mvd1 C-terminal" evidence="8">
    <location>
        <begin position="211"/>
        <end position="339"/>
    </location>
</feature>
<organism evidence="10 11">
    <name type="scientific">Microvenator marinus</name>
    <dbReference type="NCBI Taxonomy" id="2600177"/>
    <lineage>
        <taxon>Bacteria</taxon>
        <taxon>Deltaproteobacteria</taxon>
        <taxon>Bradymonadales</taxon>
        <taxon>Microvenatoraceae</taxon>
        <taxon>Microvenator</taxon>
    </lineage>
</organism>
<dbReference type="GO" id="GO:0005829">
    <property type="term" value="C:cytosol"/>
    <property type="evidence" value="ECO:0007669"/>
    <property type="project" value="InterPro"/>
</dbReference>
<dbReference type="GO" id="GO:0019287">
    <property type="term" value="P:isopentenyl diphosphate biosynthetic process, mevalonate pathway"/>
    <property type="evidence" value="ECO:0007669"/>
    <property type="project" value="InterPro"/>
</dbReference>
<comment type="similarity">
    <text evidence="1">Belongs to the diphosphomevalonate decarboxylase family.</text>
</comment>
<dbReference type="Gene3D" id="3.30.230.10">
    <property type="match status" value="1"/>
</dbReference>
<dbReference type="PANTHER" id="PTHR10977">
    <property type="entry name" value="DIPHOSPHOMEVALONATE DECARBOXYLASE"/>
    <property type="match status" value="1"/>
</dbReference>
<dbReference type="PIRSF" id="PIRSF015950">
    <property type="entry name" value="Mev_P_decrbx"/>
    <property type="match status" value="1"/>
</dbReference>
<evidence type="ECO:0000313" key="10">
    <source>
        <dbReference type="EMBL" id="QED29579.1"/>
    </source>
</evidence>
<sequence>MRRAVRDASTKSEKNRVVFYGEVHGRTLSCAGLGDEVVMRASALARSNIALVKYWGKRDATLNLPAAGSISMTLDGLETRTTVEFGPWERDSVFINDEALEGKGLAKISKFLDLVRPGTLCADVRSTNSFPTAAGLASSASGFAALALAASQAAGLELTPQELSVLARRGSGSAARSIVGGFAIWHEGQKSDGTDSFAEELVPAEHWDLRCVVLVTRKGPKDVPSTEGMNHTMETSPFYAEWLNTVRRDMDGAKEAVFEKDFVRLAEISEGSCLAMHASAMAARPAVIYWNARTLELIHEVRRLRVQGKACFFTIDAGPHVKVFTTAEDLDGVKAYFQDHPSVEDLLVAKPGQGAELL</sequence>
<dbReference type="PANTHER" id="PTHR10977:SF3">
    <property type="entry name" value="DIPHOSPHOMEVALONATE DECARBOXYLASE"/>
    <property type="match status" value="1"/>
</dbReference>
<keyword evidence="6" id="KW-0443">Lipid metabolism</keyword>
<reference evidence="10 11" key="1">
    <citation type="submission" date="2019-08" db="EMBL/GenBank/DDBJ databases">
        <authorList>
            <person name="Liang Q."/>
        </authorList>
    </citation>
    <scope>NUCLEOTIDE SEQUENCE [LARGE SCALE GENOMIC DNA]</scope>
    <source>
        <strain evidence="10 11">V1718</strain>
    </source>
</reference>
<protein>
    <recommendedName>
        <fullName evidence="2">diphosphomevalonate decarboxylase</fullName>
        <ecNumber evidence="2">4.1.1.33</ecNumber>
    </recommendedName>
</protein>
<evidence type="ECO:0000256" key="4">
    <source>
        <dbReference type="ARBA" id="ARBA00022741"/>
    </source>
</evidence>
<dbReference type="InterPro" id="IPR036554">
    <property type="entry name" value="GHMP_kinase_C_sf"/>
</dbReference>
<dbReference type="EC" id="4.1.1.33" evidence="2"/>
<evidence type="ECO:0000256" key="3">
    <source>
        <dbReference type="ARBA" id="ARBA00022516"/>
    </source>
</evidence>
<evidence type="ECO:0000259" key="9">
    <source>
        <dbReference type="Pfam" id="PF22700"/>
    </source>
</evidence>
<evidence type="ECO:0000256" key="5">
    <source>
        <dbReference type="ARBA" id="ARBA00022840"/>
    </source>
</evidence>